<accession>A0A6S6SXI0</accession>
<proteinExistence type="predicted"/>
<name>A0A6S6SXI0_9BACT</name>
<gene>
    <name evidence="1" type="ORF">HELGO_WM3327</name>
</gene>
<reference evidence="1" key="1">
    <citation type="submission" date="2020-01" db="EMBL/GenBank/DDBJ databases">
        <authorList>
            <person name="Meier V. D."/>
            <person name="Meier V D."/>
        </authorList>
    </citation>
    <scope>NUCLEOTIDE SEQUENCE</scope>
    <source>
        <strain evidence="1">HLG_WM_MAG_01</strain>
    </source>
</reference>
<sequence>MITLADMVAKAQKDCVDLKDVVFESIVVCDDCGVILFEYDEAYEDIHGKALCTSCSVFCDDCEMYFKKSDGDAENTICYKCQEHTHE</sequence>
<dbReference type="EMBL" id="CACVAS010000047">
    <property type="protein sequence ID" value="CAA6807721.1"/>
    <property type="molecule type" value="Genomic_DNA"/>
</dbReference>
<organism evidence="1">
    <name type="scientific">uncultured Sulfurovum sp</name>
    <dbReference type="NCBI Taxonomy" id="269237"/>
    <lineage>
        <taxon>Bacteria</taxon>
        <taxon>Pseudomonadati</taxon>
        <taxon>Campylobacterota</taxon>
        <taxon>Epsilonproteobacteria</taxon>
        <taxon>Campylobacterales</taxon>
        <taxon>Sulfurovaceae</taxon>
        <taxon>Sulfurovum</taxon>
        <taxon>environmental samples</taxon>
    </lineage>
</organism>
<evidence type="ECO:0000313" key="1">
    <source>
        <dbReference type="EMBL" id="CAA6807721.1"/>
    </source>
</evidence>
<protein>
    <submittedName>
        <fullName evidence="1">Uncharacterized protein</fullName>
    </submittedName>
</protein>
<dbReference type="AlphaFoldDB" id="A0A6S6SXI0"/>